<proteinExistence type="predicted"/>
<organism evidence="1 2">
    <name type="scientific">Mycobacterium leprae</name>
    <dbReference type="NCBI Taxonomy" id="1769"/>
    <lineage>
        <taxon>Bacteria</taxon>
        <taxon>Bacillati</taxon>
        <taxon>Actinomycetota</taxon>
        <taxon>Actinomycetes</taxon>
        <taxon>Mycobacteriales</taxon>
        <taxon>Mycobacteriaceae</taxon>
        <taxon>Mycobacterium</taxon>
    </lineage>
</organism>
<protein>
    <submittedName>
        <fullName evidence="1">Uncharacterized protein</fullName>
    </submittedName>
</protein>
<evidence type="ECO:0000313" key="2">
    <source>
        <dbReference type="Proteomes" id="UP000249682"/>
    </source>
</evidence>
<gene>
    <name evidence="1" type="ORF">DIJ64_03070</name>
</gene>
<dbReference type="EMBL" id="CP029543">
    <property type="protein sequence ID" value="AWV47439.1"/>
    <property type="molecule type" value="Genomic_DNA"/>
</dbReference>
<accession>A0AAD0P7D4</accession>
<reference evidence="1 2" key="1">
    <citation type="submission" date="2018-05" db="EMBL/GenBank/DDBJ databases">
        <title>Evolution of small genomes with special reference to Mycobacterium leprae.</title>
        <authorList>
            <person name="Mohanty P.S."/>
            <person name="Bansal A.K."/>
            <person name="Gupta U.D."/>
            <person name="Naaz F."/>
            <person name="Dwivedi V.D."/>
            <person name="Singh H."/>
            <person name="Gupta G."/>
            <person name="Sharma S."/>
            <person name="Arora M."/>
        </authorList>
    </citation>
    <scope>NUCLEOTIDE SEQUENCE [LARGE SCALE GENOMIC DNA]</scope>
    <source>
        <strain evidence="1 2">MRHRU-235-G</strain>
    </source>
</reference>
<sequence>MRFLSGPRLLIIDECGPLHNPDSEANTALFEVIAHHYLKSSTIFTLHTGIAV</sequence>
<dbReference type="AlphaFoldDB" id="A0AAD0P7D4"/>
<evidence type="ECO:0000313" key="1">
    <source>
        <dbReference type="EMBL" id="AWV47439.1"/>
    </source>
</evidence>
<dbReference type="Proteomes" id="UP000249682">
    <property type="component" value="Chromosome"/>
</dbReference>
<name>A0AAD0P7D4_MYCLR</name>